<sequence>MTSTASKNPSAVRHHQPPPLPPSLTDADIVQLAQLYHPQSSTPLPAFLLSEDSHQALVSYLHTRASSPNPSLAVSEYLSALLSLTQLHTSLSPLIPLLLSSYISLFTSHKIPHDKSSLSSFQLFVTHIVTVQVQELPAIVDLIISYLPRIIDSEDTHILAIFAKCLELIRFSSEIGKPLEYVDKVFDEMLSCDWNKVLLLKLVEIVKDLNFIGKGKRKEFLERVFSGMKNVDLQDLPGLVYQLLVLGSKGFGKKEVIEGIVMYFGGVKSGGSIMRQVEGTVLLHVNFAVKQNPSLGQEVLGLVRSDYRVFNHFTVAILLSVARVKRLTESSIGVLKSSLLAAYKDLKFARSCKWLSCDLKEHYLHTYKDMENAVLRAVGESNCGREHVVPSIVQLGFVLLEGIEEGSNFFDKSDDVMGPDELGTQVLKSLFEVHDMARSEIIEQCKLRILSLKPEQGFPVIRLLGCLIHHFTYPMLEHISHLKELLDYFTFMNDKVSSHLVAVLLPLNRLSRDLQDYTILVLRKAMFRQEDSIRLAATSSIVNLILAEKQSTKDGPFSCQDSSSQASSSQQAEVFRALGSSLFQELNGLLQRCLFQQAKVREILYRGLLKLVLVDPLTSGAVFDFLFPHFLRFYREDADVLLDVNQCTKSESGKVYIQEPLDCLLSCISWMLLLQPHGKADHPSDSWTCFGFSLTQENEQAGKAWSKGSLSNALLKIRNYLRNADMEGLLSKTQDTDSSHLEGEKRRCYSSILLGIIEVMLNIVGTEFGKTTDGKKLELEKELFDFIGIYESLEPNICRQGGGSTQRVSIRTTASNAPEELEFRGSKLCPERVPLLATSIIYQLLQNTVESWRCDGFNNNVVSQKHSQSSSGKAPTQYYKILSFTLNICLHQLKASSVMRQQDPLKMLIYGEIKQLGSPLLKMIWCLLSEPKSMFDSKKKDANMKKDLDDRKEYIHLGFLSLKELLAVMLHESDYSVLIDDLATVSGPGDEGGNATDGHRDTECEKADDIPYKYTSEELFIKNSIRPLISMLLTRSFFREVEVLCDVIMLISNKLPEEQRNLVGNWAKCICKTSKISNPKAAKSIVSIAILLTSPPNDLVIAEDMATELLKVLGSESERGDSQVTLDAYSIINRSTSAPLASLILDLVESVIHETEWVIMKLKIYSLPSTRAVLVNQNGEKDTRLALEETLYSRAEAVVKVLSSFVKMNLKDPQAEQLVKLAARFYKNLARMSKLLIASKGVQQPLPSLKYQKLVEITCRQLTAPLYNFVPLMQMKQLDSTKSKALVSKIKRENRCIPDLIYQIEDCEKYLIQISKATKINLLRHAKRSTARDFKIIEPQNFPVEEDADNNGAARGERESSENLRDEGHGVEHDSVASAHDDDEGNEAEEAYNSPRGVEDDSVAGAFDDDEGNEVVEAYNSPHGVEDDSVADACDDDEGNEVEEAYNSPYEVEDDSVAGAAAADEGNEVEEACNSPLAIVASESESDAEAADLPKAKRAKMRRVVEDSDDEA</sequence>
<evidence type="ECO:0000259" key="2">
    <source>
        <dbReference type="Pfam" id="PF14675"/>
    </source>
</evidence>
<feature type="domain" description="FANCI solenoid 2" evidence="3">
    <location>
        <begin position="388"/>
        <end position="541"/>
    </location>
</feature>
<feature type="domain" description="FANCI solenoid 1" evidence="2">
    <location>
        <begin position="156"/>
        <end position="264"/>
    </location>
</feature>
<dbReference type="InterPro" id="IPR029315">
    <property type="entry name" value="FANCI_S2"/>
</dbReference>
<dbReference type="PANTHER" id="PTHR21818">
    <property type="entry name" value="BC025462 PROTEIN"/>
    <property type="match status" value="1"/>
</dbReference>
<dbReference type="Pfam" id="PF14679">
    <property type="entry name" value="FANCI_HD1"/>
    <property type="match status" value="1"/>
</dbReference>
<dbReference type="InterPro" id="IPR016024">
    <property type="entry name" value="ARM-type_fold"/>
</dbReference>
<proteinExistence type="predicted"/>
<dbReference type="InterPro" id="IPR026171">
    <property type="entry name" value="FANCI"/>
</dbReference>
<dbReference type="PANTHER" id="PTHR21818:SF0">
    <property type="entry name" value="FANCONI ANEMIA GROUP I PROTEIN"/>
    <property type="match status" value="1"/>
</dbReference>
<evidence type="ECO:0000259" key="3">
    <source>
        <dbReference type="Pfam" id="PF14676"/>
    </source>
</evidence>
<keyword evidence="7" id="KW-1185">Reference proteome</keyword>
<dbReference type="Pfam" id="PF14675">
    <property type="entry name" value="FANCI_S1"/>
    <property type="match status" value="1"/>
</dbReference>
<dbReference type="Proteomes" id="UP000694930">
    <property type="component" value="Chromosome 1"/>
</dbReference>
<dbReference type="InterPro" id="IPR029308">
    <property type="entry name" value="FANCI_S1"/>
</dbReference>
<dbReference type="Pfam" id="PF14680">
    <property type="entry name" value="FANCI_HD2"/>
    <property type="match status" value="1"/>
</dbReference>
<feature type="domain" description="FANCI helical" evidence="6">
    <location>
        <begin position="560"/>
        <end position="794"/>
    </location>
</feature>
<feature type="compositionally biased region" description="Basic and acidic residues" evidence="1">
    <location>
        <begin position="1355"/>
        <end position="1375"/>
    </location>
</feature>
<dbReference type="Pfam" id="PF14678">
    <property type="entry name" value="FANCI_S4"/>
    <property type="match status" value="1"/>
</dbReference>
<gene>
    <name evidence="8" type="primary">LOC107009518</name>
</gene>
<evidence type="ECO:0000259" key="4">
    <source>
        <dbReference type="Pfam" id="PF14678"/>
    </source>
</evidence>
<dbReference type="InterPro" id="IPR029310">
    <property type="entry name" value="FANCI_HD1"/>
</dbReference>
<organism evidence="7 8">
    <name type="scientific">Solanum pennellii</name>
    <name type="common">Tomato</name>
    <name type="synonym">Lycopersicon pennellii</name>
    <dbReference type="NCBI Taxonomy" id="28526"/>
    <lineage>
        <taxon>Eukaryota</taxon>
        <taxon>Viridiplantae</taxon>
        <taxon>Streptophyta</taxon>
        <taxon>Embryophyta</taxon>
        <taxon>Tracheophyta</taxon>
        <taxon>Spermatophyta</taxon>
        <taxon>Magnoliopsida</taxon>
        <taxon>eudicotyledons</taxon>
        <taxon>Gunneridae</taxon>
        <taxon>Pentapetalae</taxon>
        <taxon>asterids</taxon>
        <taxon>lamiids</taxon>
        <taxon>Solanales</taxon>
        <taxon>Solanaceae</taxon>
        <taxon>Solanoideae</taxon>
        <taxon>Solaneae</taxon>
        <taxon>Solanum</taxon>
        <taxon>Solanum subgen. Lycopersicon</taxon>
    </lineage>
</organism>
<feature type="domain" description="FANCI helical" evidence="5">
    <location>
        <begin position="294"/>
        <end position="375"/>
    </location>
</feature>
<feature type="compositionally biased region" description="Acidic residues" evidence="1">
    <location>
        <begin position="1381"/>
        <end position="1390"/>
    </location>
</feature>
<reference evidence="7" key="1">
    <citation type="journal article" date="2014" name="Nat. Genet.">
        <title>The genome of the stress-tolerant wild tomato species Solanum pennellii.</title>
        <authorList>
            <person name="Bolger A."/>
            <person name="Scossa F."/>
            <person name="Bolger M.E."/>
            <person name="Lanz C."/>
            <person name="Maumus F."/>
            <person name="Tohge T."/>
            <person name="Quesneville H."/>
            <person name="Alseekh S."/>
            <person name="Sorensen I."/>
            <person name="Lichtenstein G."/>
            <person name="Fich E.A."/>
            <person name="Conte M."/>
            <person name="Keller H."/>
            <person name="Schneeberger K."/>
            <person name="Schwacke R."/>
            <person name="Ofner I."/>
            <person name="Vrebalov J."/>
            <person name="Xu Y."/>
            <person name="Osorio S."/>
            <person name="Aflitos S.A."/>
            <person name="Schijlen E."/>
            <person name="Jimenez-Gomez J.M."/>
            <person name="Ryngajllo M."/>
            <person name="Kimura S."/>
            <person name="Kumar R."/>
            <person name="Koenig D."/>
            <person name="Headland L.R."/>
            <person name="Maloof J.N."/>
            <person name="Sinha N."/>
            <person name="van Ham R.C."/>
            <person name="Lankhorst R.K."/>
            <person name="Mao L."/>
            <person name="Vogel A."/>
            <person name="Arsova B."/>
            <person name="Panstruga R."/>
            <person name="Fei Z."/>
            <person name="Rose J.K."/>
            <person name="Zamir D."/>
            <person name="Carrari F."/>
            <person name="Giovannoni J.J."/>
            <person name="Weigel D."/>
            <person name="Usadel B."/>
            <person name="Fernie A.R."/>
        </authorList>
    </citation>
    <scope>NUCLEOTIDE SEQUENCE [LARGE SCALE GENOMIC DNA]</scope>
    <source>
        <strain evidence="7">cv. LA0716</strain>
    </source>
</reference>
<reference evidence="8" key="2">
    <citation type="submission" date="2025-08" db="UniProtKB">
        <authorList>
            <consortium name="RefSeq"/>
        </authorList>
    </citation>
    <scope>IDENTIFICATION</scope>
</reference>
<evidence type="ECO:0000313" key="8">
    <source>
        <dbReference type="RefSeq" id="XP_015064352.1"/>
    </source>
</evidence>
<dbReference type="InterPro" id="IPR029312">
    <property type="entry name" value="FANCI_HD2"/>
</dbReference>
<dbReference type="InterPro" id="IPR029314">
    <property type="entry name" value="FANCI_S4"/>
</dbReference>
<dbReference type="RefSeq" id="XP_015064352.1">
    <property type="nucleotide sequence ID" value="XM_015208866.2"/>
</dbReference>
<name>A0ABM1G0W3_SOLPN</name>
<dbReference type="GeneID" id="107009518"/>
<accession>A0ABM1G0W3</accession>
<dbReference type="Pfam" id="PF14676">
    <property type="entry name" value="FANCI_S2"/>
    <property type="match status" value="1"/>
</dbReference>
<feature type="compositionally biased region" description="Acidic residues" evidence="1">
    <location>
        <begin position="1427"/>
        <end position="1444"/>
    </location>
</feature>
<feature type="region of interest" description="Disordered" evidence="1">
    <location>
        <begin position="1"/>
        <end position="23"/>
    </location>
</feature>
<feature type="region of interest" description="Disordered" evidence="1">
    <location>
        <begin position="1341"/>
        <end position="1454"/>
    </location>
</feature>
<evidence type="ECO:0000259" key="5">
    <source>
        <dbReference type="Pfam" id="PF14679"/>
    </source>
</evidence>
<feature type="region of interest" description="Disordered" evidence="1">
    <location>
        <begin position="1480"/>
        <end position="1512"/>
    </location>
</feature>
<dbReference type="SUPFAM" id="SSF48371">
    <property type="entry name" value="ARM repeat"/>
    <property type="match status" value="1"/>
</dbReference>
<feature type="domain" description="FANCI solenoid 4" evidence="4">
    <location>
        <begin position="1101"/>
        <end position="1340"/>
    </location>
</feature>
<evidence type="ECO:0000256" key="1">
    <source>
        <dbReference type="SAM" id="MobiDB-lite"/>
    </source>
</evidence>
<protein>
    <submittedName>
        <fullName evidence="8">Fanconi anemia group I protein isoform X1</fullName>
    </submittedName>
</protein>
<evidence type="ECO:0000313" key="7">
    <source>
        <dbReference type="Proteomes" id="UP000694930"/>
    </source>
</evidence>
<evidence type="ECO:0000259" key="6">
    <source>
        <dbReference type="Pfam" id="PF14680"/>
    </source>
</evidence>